<evidence type="ECO:0000256" key="5">
    <source>
        <dbReference type="SAM" id="Phobius"/>
    </source>
</evidence>
<feature type="transmembrane region" description="Helical" evidence="5">
    <location>
        <begin position="436"/>
        <end position="454"/>
    </location>
</feature>
<feature type="transmembrane region" description="Helical" evidence="5">
    <location>
        <begin position="272"/>
        <end position="293"/>
    </location>
</feature>
<gene>
    <name evidence="6" type="ORF">BN7_5632</name>
</gene>
<evidence type="ECO:0000256" key="2">
    <source>
        <dbReference type="ARBA" id="ARBA00022692"/>
    </source>
</evidence>
<evidence type="ECO:0000256" key="4">
    <source>
        <dbReference type="ARBA" id="ARBA00023136"/>
    </source>
</evidence>
<name>K0KX29_WICCF</name>
<feature type="transmembrane region" description="Helical" evidence="5">
    <location>
        <begin position="39"/>
        <end position="64"/>
    </location>
</feature>
<dbReference type="eggNOG" id="KOG1287">
    <property type="taxonomic scope" value="Eukaryota"/>
</dbReference>
<dbReference type="Gene3D" id="1.20.1740.10">
    <property type="entry name" value="Amino acid/polyamine transporter I"/>
    <property type="match status" value="1"/>
</dbReference>
<keyword evidence="2 5" id="KW-0812">Transmembrane</keyword>
<evidence type="ECO:0000256" key="3">
    <source>
        <dbReference type="ARBA" id="ARBA00022989"/>
    </source>
</evidence>
<dbReference type="GO" id="GO:0015179">
    <property type="term" value="F:L-amino acid transmembrane transporter activity"/>
    <property type="evidence" value="ECO:0007669"/>
    <property type="project" value="TreeGrafter"/>
</dbReference>
<feature type="transmembrane region" description="Helical" evidence="5">
    <location>
        <begin position="158"/>
        <end position="176"/>
    </location>
</feature>
<evidence type="ECO:0000256" key="1">
    <source>
        <dbReference type="ARBA" id="ARBA00004141"/>
    </source>
</evidence>
<dbReference type="PIRSF" id="PIRSF006060">
    <property type="entry name" value="AA_transporter"/>
    <property type="match status" value="1"/>
</dbReference>
<feature type="transmembrane region" description="Helical" evidence="5">
    <location>
        <begin position="188"/>
        <end position="212"/>
    </location>
</feature>
<feature type="transmembrane region" description="Helical" evidence="5">
    <location>
        <begin position="466"/>
        <end position="488"/>
    </location>
</feature>
<dbReference type="Pfam" id="PF13520">
    <property type="entry name" value="AA_permease_2"/>
    <property type="match status" value="1"/>
</dbReference>
<dbReference type="AlphaFoldDB" id="K0KX29"/>
<feature type="transmembrane region" description="Helical" evidence="5">
    <location>
        <begin position="394"/>
        <end position="415"/>
    </location>
</feature>
<reference evidence="6 7" key="1">
    <citation type="journal article" date="2012" name="Eukaryot. Cell">
        <title>Draft genome sequence of Wickerhamomyces ciferrii NRRL Y-1031 F-60-10.</title>
        <authorList>
            <person name="Schneider J."/>
            <person name="Andrea H."/>
            <person name="Blom J."/>
            <person name="Jaenicke S."/>
            <person name="Ruckert C."/>
            <person name="Schorsch C."/>
            <person name="Szczepanowski R."/>
            <person name="Farwick M."/>
            <person name="Goesmann A."/>
            <person name="Puhler A."/>
            <person name="Schaffer S."/>
            <person name="Tauch A."/>
            <person name="Kohler T."/>
            <person name="Brinkrolf K."/>
        </authorList>
    </citation>
    <scope>NUCLEOTIDE SEQUENCE [LARGE SCALE GENOMIC DNA]</scope>
    <source>
        <strain evidence="7">ATCC 14091 / BCRC 22168 / CBS 111 / JCM 3599 / NBRC 0793 / NRRL Y-1031 F-60-10</strain>
    </source>
</reference>
<dbReference type="PANTHER" id="PTHR11785:SF382">
    <property type="entry name" value="LOW-AFFINITY METHIONINE PERMEASE"/>
    <property type="match status" value="1"/>
</dbReference>
<feature type="transmembrane region" description="Helical" evidence="5">
    <location>
        <begin position="76"/>
        <end position="97"/>
    </location>
</feature>
<feature type="transmembrane region" description="Helical" evidence="5">
    <location>
        <begin position="323"/>
        <end position="343"/>
    </location>
</feature>
<dbReference type="Proteomes" id="UP000009328">
    <property type="component" value="Unassembled WGS sequence"/>
</dbReference>
<organism evidence="6 7">
    <name type="scientific">Wickerhamomyces ciferrii (strain ATCC 14091 / BCRC 22168 / CBS 111 / JCM 3599 / NBRC 0793 / NRRL Y-1031 F-60-10)</name>
    <name type="common">Yeast</name>
    <name type="synonym">Pichia ciferrii</name>
    <dbReference type="NCBI Taxonomy" id="1206466"/>
    <lineage>
        <taxon>Eukaryota</taxon>
        <taxon>Fungi</taxon>
        <taxon>Dikarya</taxon>
        <taxon>Ascomycota</taxon>
        <taxon>Saccharomycotina</taxon>
        <taxon>Saccharomycetes</taxon>
        <taxon>Phaffomycetales</taxon>
        <taxon>Wickerhamomycetaceae</taxon>
        <taxon>Wickerhamomyces</taxon>
    </lineage>
</organism>
<keyword evidence="4 5" id="KW-0472">Membrane</keyword>
<evidence type="ECO:0000313" key="6">
    <source>
        <dbReference type="EMBL" id="CCH46044.1"/>
    </source>
</evidence>
<dbReference type="InterPro" id="IPR002293">
    <property type="entry name" value="AA/rel_permease1"/>
</dbReference>
<protein>
    <submittedName>
        <fullName evidence="6">Y+L amino acid transporter</fullName>
    </submittedName>
</protein>
<comment type="subcellular location">
    <subcellularLocation>
        <location evidence="1">Membrane</location>
        <topology evidence="1">Multi-pass membrane protein</topology>
    </subcellularLocation>
</comment>
<accession>K0KX29</accession>
<keyword evidence="7" id="KW-1185">Reference proteome</keyword>
<dbReference type="PANTHER" id="PTHR11785">
    <property type="entry name" value="AMINO ACID TRANSPORTER"/>
    <property type="match status" value="1"/>
</dbReference>
<evidence type="ECO:0000313" key="7">
    <source>
        <dbReference type="Proteomes" id="UP000009328"/>
    </source>
</evidence>
<comment type="caution">
    <text evidence="6">The sequence shown here is derived from an EMBL/GenBank/DDBJ whole genome shotgun (WGS) entry which is preliminary data.</text>
</comment>
<keyword evidence="3 5" id="KW-1133">Transmembrane helix</keyword>
<sequence>MIHKTQVATESTHLIPRDEEIHHDSDQQHQHTQHTQPHLGVFACMSLIINKMIGTGIFSTPSLIFSLSGNIGTSLILWGIGGIITFCGLSVYLEFGLELPKSGGEKNYLQRVFTRPEKLIECIYAFQIVLLGFSSGNSYAFGKYILFALGFDEHINDWIPRIIGIGVITFAIYLHIYHPNSSTKVFTFLGFTKILILMIIIFLGGLTYLNLIEIPQNDNFNNIWQNYPNYSGNSYNISVALLQVIYSFKGWENANYVLSEIKNPHQTLKVSAPLSVLITTILYFLVILSYYLVIPKEEFADSGVVIAGIFFNKILGESITSRLLPILISLSNFGNVLAVSFSHSRINQELSKEGFLPFSSFFAVLKNSIFLHWLITVIILLIPPKYGNIYQFVVNLYAYPGTWVNIFVALGLIYLHFNKTREKWGLNPNKWHSFELFNFIFLGSNIFLALFPFIPPPLQYRLNNDYPFYVFPLTGIAVLGSGGIYWYFRYKRKSLY</sequence>
<dbReference type="InParanoid" id="K0KX29"/>
<proteinExistence type="predicted"/>
<dbReference type="EMBL" id="CAIF01000223">
    <property type="protein sequence ID" value="CCH46044.1"/>
    <property type="molecule type" value="Genomic_DNA"/>
</dbReference>
<dbReference type="InterPro" id="IPR050598">
    <property type="entry name" value="AminoAcid_Transporter"/>
</dbReference>
<feature type="transmembrane region" description="Helical" evidence="5">
    <location>
        <begin position="355"/>
        <end position="382"/>
    </location>
</feature>
<dbReference type="GO" id="GO:0016020">
    <property type="term" value="C:membrane"/>
    <property type="evidence" value="ECO:0007669"/>
    <property type="project" value="UniProtKB-SubCell"/>
</dbReference>
<dbReference type="STRING" id="1206466.K0KX29"/>
<dbReference type="HOGENOM" id="CLU_013661_4_1_1"/>